<comment type="catalytic activity">
    <reaction evidence="1">
        <text>a long-chain fatty acyl-CoA + 2 NADPH + 2 H(+) = a long-chain primary fatty alcohol + 2 NADP(+) + CoA</text>
        <dbReference type="Rhea" id="RHEA:52716"/>
        <dbReference type="ChEBI" id="CHEBI:15378"/>
        <dbReference type="ChEBI" id="CHEBI:57287"/>
        <dbReference type="ChEBI" id="CHEBI:57783"/>
        <dbReference type="ChEBI" id="CHEBI:58349"/>
        <dbReference type="ChEBI" id="CHEBI:77396"/>
        <dbReference type="ChEBI" id="CHEBI:83139"/>
        <dbReference type="EC" id="1.2.1.84"/>
    </reaction>
</comment>
<accession>A0AAW1NM99</accession>
<proteinExistence type="inferred from homology"/>
<evidence type="ECO:0000259" key="2">
    <source>
        <dbReference type="Pfam" id="PF07993"/>
    </source>
</evidence>
<evidence type="ECO:0000256" key="1">
    <source>
        <dbReference type="RuleBase" id="RU363097"/>
    </source>
</evidence>
<dbReference type="Gene3D" id="3.40.50.720">
    <property type="entry name" value="NAD(P)-binding Rossmann-like Domain"/>
    <property type="match status" value="2"/>
</dbReference>
<dbReference type="PANTHER" id="PTHR11011">
    <property type="entry name" value="MALE STERILITY PROTEIN 2-RELATED"/>
    <property type="match status" value="1"/>
</dbReference>
<dbReference type="GO" id="GO:0080019">
    <property type="term" value="F:alcohol-forming very long-chain fatty acyl-CoA reductase activity"/>
    <property type="evidence" value="ECO:0007669"/>
    <property type="project" value="InterPro"/>
</dbReference>
<dbReference type="InterPro" id="IPR013120">
    <property type="entry name" value="FAR_NAD-bd"/>
</dbReference>
<dbReference type="PANTHER" id="PTHR11011:SF45">
    <property type="entry name" value="FATTY ACYL-COA REDUCTASE CG8306-RELATED"/>
    <property type="match status" value="1"/>
</dbReference>
<evidence type="ECO:0000313" key="3">
    <source>
        <dbReference type="EMBL" id="KAK9791370.1"/>
    </source>
</evidence>
<keyword evidence="1" id="KW-0560">Oxidoreductase</keyword>
<name>A0AAW1NM99_9CHLO</name>
<comment type="similarity">
    <text evidence="1">Belongs to the fatty acyl-CoA reductase family.</text>
</comment>
<dbReference type="GO" id="GO:0102965">
    <property type="term" value="F:alcohol-forming long-chain fatty acyl-CoA reductase activity"/>
    <property type="evidence" value="ECO:0007669"/>
    <property type="project" value="UniProtKB-EC"/>
</dbReference>
<dbReference type="InterPro" id="IPR036291">
    <property type="entry name" value="NAD(P)-bd_dom_sf"/>
</dbReference>
<keyword evidence="1" id="KW-0521">NADP</keyword>
<dbReference type="InterPro" id="IPR026055">
    <property type="entry name" value="FAR"/>
</dbReference>
<gene>
    <name evidence="3" type="ORF">WJX73_001101</name>
</gene>
<keyword evidence="1" id="KW-0444">Lipid biosynthesis</keyword>
<keyword evidence="1" id="KW-0443">Lipid metabolism</keyword>
<sequence length="285" mass="31277">MFRLPRGLQEMSARAWRKLIDALWAVAFWALLLGKALPEHDCVTPPCLADDEPASKTGRLISIVSAFSFSSVLITGAHGYLGSLVLEQILRLCPTVNRVYVITAKYLEATGHTNAYTLSKHMTEEVIRDLHRAGVPCTIVRPSIVGAVAKHPCPGYFGNTTSGLVALFLGYSTGMSTFTPHNPSNAMDIVPGDICAATILAASAAVIQDNVCPYWGARKPWYVRSLHQAVRTPWRFPLAQDTPLFRAWTAAKTCKFWALACMLTLMGQQRKALQITKGWQVTCLS</sequence>
<reference evidence="3 4" key="1">
    <citation type="journal article" date="2024" name="Nat. Commun.">
        <title>Phylogenomics reveals the evolutionary origins of lichenization in chlorophyte algae.</title>
        <authorList>
            <person name="Puginier C."/>
            <person name="Libourel C."/>
            <person name="Otte J."/>
            <person name="Skaloud P."/>
            <person name="Haon M."/>
            <person name="Grisel S."/>
            <person name="Petersen M."/>
            <person name="Berrin J.G."/>
            <person name="Delaux P.M."/>
            <person name="Dal Grande F."/>
            <person name="Keller J."/>
        </authorList>
    </citation>
    <scope>NUCLEOTIDE SEQUENCE [LARGE SCALE GENOMIC DNA]</scope>
    <source>
        <strain evidence="3 4">SAG 2036</strain>
    </source>
</reference>
<dbReference type="GO" id="GO:0035336">
    <property type="term" value="P:long-chain fatty-acyl-CoA metabolic process"/>
    <property type="evidence" value="ECO:0007669"/>
    <property type="project" value="TreeGrafter"/>
</dbReference>
<dbReference type="EMBL" id="JALJOQ010000178">
    <property type="protein sequence ID" value="KAK9791370.1"/>
    <property type="molecule type" value="Genomic_DNA"/>
</dbReference>
<dbReference type="EC" id="1.2.1.84" evidence="1"/>
<dbReference type="AlphaFoldDB" id="A0AAW1NM99"/>
<dbReference type="SUPFAM" id="SSF51735">
    <property type="entry name" value="NAD(P)-binding Rossmann-fold domains"/>
    <property type="match status" value="1"/>
</dbReference>
<keyword evidence="4" id="KW-1185">Reference proteome</keyword>
<organism evidence="3 4">
    <name type="scientific">Symbiochloris irregularis</name>
    <dbReference type="NCBI Taxonomy" id="706552"/>
    <lineage>
        <taxon>Eukaryota</taxon>
        <taxon>Viridiplantae</taxon>
        <taxon>Chlorophyta</taxon>
        <taxon>core chlorophytes</taxon>
        <taxon>Trebouxiophyceae</taxon>
        <taxon>Trebouxiales</taxon>
        <taxon>Trebouxiaceae</taxon>
        <taxon>Symbiochloris</taxon>
    </lineage>
</organism>
<evidence type="ECO:0000313" key="4">
    <source>
        <dbReference type="Proteomes" id="UP001465755"/>
    </source>
</evidence>
<dbReference type="Pfam" id="PF07993">
    <property type="entry name" value="NAD_binding_4"/>
    <property type="match status" value="1"/>
</dbReference>
<feature type="domain" description="Thioester reductase (TE)" evidence="2">
    <location>
        <begin position="109"/>
        <end position="199"/>
    </location>
</feature>
<comment type="function">
    <text evidence="1">Catalyzes the reduction of fatty acyl-CoA to fatty alcohols.</text>
</comment>
<comment type="caution">
    <text evidence="3">The sequence shown here is derived from an EMBL/GenBank/DDBJ whole genome shotgun (WGS) entry which is preliminary data.</text>
</comment>
<protein>
    <recommendedName>
        <fullName evidence="1">Fatty acyl-CoA reductase</fullName>
        <ecNumber evidence="1">1.2.1.84</ecNumber>
    </recommendedName>
</protein>
<dbReference type="Proteomes" id="UP001465755">
    <property type="component" value="Unassembled WGS sequence"/>
</dbReference>